<feature type="transmembrane region" description="Helical" evidence="5">
    <location>
        <begin position="69"/>
        <end position="89"/>
    </location>
</feature>
<dbReference type="Proteomes" id="UP000316649">
    <property type="component" value="Unassembled WGS sequence"/>
</dbReference>
<dbReference type="PANTHER" id="PTHR32089:SF112">
    <property type="entry name" value="LYSOZYME-LIKE PROTEIN-RELATED"/>
    <property type="match status" value="1"/>
</dbReference>
<reference evidence="8 9" key="1">
    <citation type="submission" date="2019-07" db="EMBL/GenBank/DDBJ databases">
        <title>The pathways for chlorine oxyanion respiration interact through the shared metabolite chlorate.</title>
        <authorList>
            <person name="Barnum T.P."/>
            <person name="Cheng Y."/>
            <person name="Hill K.A."/>
            <person name="Lucas L.N."/>
            <person name="Carlson H.K."/>
            <person name="Coates J.D."/>
        </authorList>
    </citation>
    <scope>NUCLEOTIDE SEQUENCE [LARGE SCALE GENOMIC DNA]</scope>
    <source>
        <strain evidence="8 9">BK-1</strain>
    </source>
</reference>
<evidence type="ECO:0000256" key="4">
    <source>
        <dbReference type="PROSITE-ProRule" id="PRU00284"/>
    </source>
</evidence>
<dbReference type="Pfam" id="PF00015">
    <property type="entry name" value="MCPsignal"/>
    <property type="match status" value="1"/>
</dbReference>
<keyword evidence="5" id="KW-0472">Membrane</keyword>
<dbReference type="Pfam" id="PF00672">
    <property type="entry name" value="HAMP"/>
    <property type="match status" value="1"/>
</dbReference>
<dbReference type="SUPFAM" id="SSF58104">
    <property type="entry name" value="Methyl-accepting chemotaxis protein (MCP) signaling domain"/>
    <property type="match status" value="1"/>
</dbReference>
<dbReference type="PROSITE" id="PS50111">
    <property type="entry name" value="CHEMOTAXIS_TRANSDUC_2"/>
    <property type="match status" value="1"/>
</dbReference>
<dbReference type="Gene3D" id="1.10.287.950">
    <property type="entry name" value="Methyl-accepting chemotaxis protein"/>
    <property type="match status" value="1"/>
</dbReference>
<dbReference type="GO" id="GO:0016020">
    <property type="term" value="C:membrane"/>
    <property type="evidence" value="ECO:0007669"/>
    <property type="project" value="UniProtKB-SubCell"/>
</dbReference>
<evidence type="ECO:0000259" key="6">
    <source>
        <dbReference type="PROSITE" id="PS50111"/>
    </source>
</evidence>
<keyword evidence="2 4" id="KW-0807">Transducer</keyword>
<dbReference type="CDD" id="cd06225">
    <property type="entry name" value="HAMP"/>
    <property type="match status" value="1"/>
</dbReference>
<sequence>MSLYTQIEKHFFFTLTRKIVGNIGFLVLFQLLSLWLVFSHIQDTRALLKTRSPDAGLIEQLSLKLDDHLTLIVALTLISLIAAIGIMLYMRHLFLRPIKDITRILRSITEKDGDISATLPITTQDEIADMARSYNAFADNLRNIIDKTRRRTVSVALGSTKLDKMIHSAHDRVDQQEMNAKQVFQSSSEATRAIDEIARHTNTISEQNSANLEEANASSSRLTKVTEQVSAVSKLLSGFNETVNLLSKNSENIRTILTMVQEFSDQTNLLALNAAIEAARAGENGRGFAVVADEVRNLSHKVNSATGEISKNISEMSNLVENTKKGTLEIQQYTEQTQEAINDTSMQFQKMVNDFDTVNAQLIEISAAIEELSITNKESHRNVSAIADLSKSIKADMDDSQQYSEELEVATEQTQELLSRFIIGHGGFENMIQTARGWAGQIQQVLNEMAGRGVNLFDTNYKAVPNTNPQKYTISYGSAYEPVIQPLIDTFVKERPDFIYAVPVDKNGYLPAHHSHLSKPMTGDFETDNVNSRHLKIYNTNRAEIRRAANTEPFLLQTYIRDTGEVLNDLSFPLYINGKHWGALILGFKPEQLLERG</sequence>
<dbReference type="SMART" id="SM00304">
    <property type="entry name" value="HAMP"/>
    <property type="match status" value="1"/>
</dbReference>
<organism evidence="8 9">
    <name type="scientific">Sedimenticola selenatireducens</name>
    <dbReference type="NCBI Taxonomy" id="191960"/>
    <lineage>
        <taxon>Bacteria</taxon>
        <taxon>Pseudomonadati</taxon>
        <taxon>Pseudomonadota</taxon>
        <taxon>Gammaproteobacteria</taxon>
        <taxon>Chromatiales</taxon>
        <taxon>Sedimenticolaceae</taxon>
        <taxon>Sedimenticola</taxon>
    </lineage>
</organism>
<feature type="domain" description="HAMP" evidence="7">
    <location>
        <begin position="92"/>
        <end position="146"/>
    </location>
</feature>
<dbReference type="PANTHER" id="PTHR32089">
    <property type="entry name" value="METHYL-ACCEPTING CHEMOTAXIS PROTEIN MCPB"/>
    <property type="match status" value="1"/>
</dbReference>
<dbReference type="InterPro" id="IPR003660">
    <property type="entry name" value="HAMP_dom"/>
</dbReference>
<comment type="similarity">
    <text evidence="3">Belongs to the methyl-accepting chemotaxis (MCP) protein family.</text>
</comment>
<protein>
    <submittedName>
        <fullName evidence="8">Methyl-accepting chemotaxis protein</fullName>
    </submittedName>
</protein>
<gene>
    <name evidence="8" type="ORF">FHP88_13445</name>
</gene>
<keyword evidence="5" id="KW-0812">Transmembrane</keyword>
<evidence type="ECO:0000313" key="8">
    <source>
        <dbReference type="EMBL" id="TVO71894.1"/>
    </source>
</evidence>
<evidence type="ECO:0000256" key="5">
    <source>
        <dbReference type="SAM" id="Phobius"/>
    </source>
</evidence>
<feature type="domain" description="Methyl-accepting transducer" evidence="6">
    <location>
        <begin position="151"/>
        <end position="387"/>
    </location>
</feature>
<evidence type="ECO:0000256" key="2">
    <source>
        <dbReference type="ARBA" id="ARBA00023224"/>
    </source>
</evidence>
<evidence type="ECO:0000313" key="9">
    <source>
        <dbReference type="Proteomes" id="UP000316649"/>
    </source>
</evidence>
<dbReference type="OrthoDB" id="2489132at2"/>
<keyword evidence="9" id="KW-1185">Reference proteome</keyword>
<dbReference type="InterPro" id="IPR004089">
    <property type="entry name" value="MCPsignal_dom"/>
</dbReference>
<comment type="subcellular location">
    <subcellularLocation>
        <location evidence="1">Membrane</location>
    </subcellularLocation>
</comment>
<comment type="caution">
    <text evidence="8">The sequence shown here is derived from an EMBL/GenBank/DDBJ whole genome shotgun (WGS) entry which is preliminary data.</text>
</comment>
<dbReference type="GO" id="GO:0006935">
    <property type="term" value="P:chemotaxis"/>
    <property type="evidence" value="ECO:0007669"/>
    <property type="project" value="UniProtKB-ARBA"/>
</dbReference>
<evidence type="ECO:0000259" key="7">
    <source>
        <dbReference type="PROSITE" id="PS50885"/>
    </source>
</evidence>
<dbReference type="RefSeq" id="WP_144359605.1">
    <property type="nucleotide sequence ID" value="NZ_VMNH01000018.1"/>
</dbReference>
<name>A0A558DYV4_9GAMM</name>
<dbReference type="AlphaFoldDB" id="A0A558DYV4"/>
<dbReference type="SMART" id="SM00283">
    <property type="entry name" value="MA"/>
    <property type="match status" value="1"/>
</dbReference>
<dbReference type="PROSITE" id="PS50885">
    <property type="entry name" value="HAMP"/>
    <property type="match status" value="1"/>
</dbReference>
<evidence type="ECO:0000256" key="1">
    <source>
        <dbReference type="ARBA" id="ARBA00004370"/>
    </source>
</evidence>
<dbReference type="GO" id="GO:0007165">
    <property type="term" value="P:signal transduction"/>
    <property type="evidence" value="ECO:0007669"/>
    <property type="project" value="UniProtKB-KW"/>
</dbReference>
<keyword evidence="5" id="KW-1133">Transmembrane helix</keyword>
<proteinExistence type="inferred from homology"/>
<accession>A0A558DYV4</accession>
<dbReference type="EMBL" id="VMNH01000018">
    <property type="protein sequence ID" value="TVO71894.1"/>
    <property type="molecule type" value="Genomic_DNA"/>
</dbReference>
<feature type="transmembrane region" description="Helical" evidence="5">
    <location>
        <begin position="20"/>
        <end position="38"/>
    </location>
</feature>
<evidence type="ECO:0000256" key="3">
    <source>
        <dbReference type="ARBA" id="ARBA00029447"/>
    </source>
</evidence>